<keyword evidence="3 8" id="KW-0819">tRNA processing</keyword>
<comment type="subcellular location">
    <subcellularLocation>
        <location evidence="1 8">Nucleus</location>
    </subcellularLocation>
</comment>
<dbReference type="InterPro" id="IPR001680">
    <property type="entry name" value="WD40_rpt"/>
</dbReference>
<keyword evidence="5 8" id="KW-0539">Nucleus</keyword>
<keyword evidence="4 8" id="KW-0677">Repeat</keyword>
<sequence length="387" mass="44942">MSFCIYESDIIICNNEQIVMYNIENGTETTISLPKLQSDKKVDLHNNVNKETSHTITNVMFSYDGKYFFVYTNRKQLCLYERKSQNLVLNKILPRAASKVQFTPNNDIVVADKTGDAYLFSNKQSDNGILLLGHLSMLLDVLITEDGKYIITTDRDEKIRVSMFPNSYNIVSYCLGHTKFVTNILELPHDKNVLISCGGDGMFILWDYKIGKELLCINFHNKISKSDIEKFNEQLHNCNLEEFVDVLPVKHLKLLALNTTSSLAIMSFYNNTLLLVYIINSTSKSNFEVVYVQSIIADSEPIECYLYKNNLWILNELGFKIYEFKNNNFILTDGADYKINNLNNYWKTLKKDFTQQNLFSILYKRKYDNVQEYLQRKKTRLTNSIDA</sequence>
<dbReference type="Pfam" id="PF00400">
    <property type="entry name" value="WD40"/>
    <property type="match status" value="1"/>
</dbReference>
<evidence type="ECO:0000256" key="5">
    <source>
        <dbReference type="ARBA" id="ARBA00023242"/>
    </source>
</evidence>
<dbReference type="InterPro" id="IPR036322">
    <property type="entry name" value="WD40_repeat_dom_sf"/>
</dbReference>
<dbReference type="GO" id="GO:0106004">
    <property type="term" value="P:tRNA (guanine-N7)-methylation"/>
    <property type="evidence" value="ECO:0007669"/>
    <property type="project" value="UniProtKB-UniRule"/>
</dbReference>
<gene>
    <name evidence="10" type="primary">LOC117239580</name>
</gene>
<evidence type="ECO:0000313" key="10">
    <source>
        <dbReference type="RefSeq" id="XP_033361171.1"/>
    </source>
</evidence>
<dbReference type="CTD" id="31566"/>
<evidence type="ECO:0000256" key="1">
    <source>
        <dbReference type="ARBA" id="ARBA00004123"/>
    </source>
</evidence>
<dbReference type="Gene3D" id="2.130.10.10">
    <property type="entry name" value="YVTN repeat-like/Quinoprotein amine dehydrogenase"/>
    <property type="match status" value="1"/>
</dbReference>
<dbReference type="SUPFAM" id="SSF50978">
    <property type="entry name" value="WD40 repeat-like"/>
    <property type="match status" value="1"/>
</dbReference>
<comment type="function">
    <text evidence="8">Required for the formation of N(7)-methylguanine at position 46 (m7G46) in tRNA. In the complex, it is required to stabilize and induce conformational changes of the catalytic subunit.</text>
</comment>
<evidence type="ECO:0000256" key="2">
    <source>
        <dbReference type="ARBA" id="ARBA00022574"/>
    </source>
</evidence>
<keyword evidence="9" id="KW-1185">Reference proteome</keyword>
<evidence type="ECO:0000256" key="3">
    <source>
        <dbReference type="ARBA" id="ARBA00022694"/>
    </source>
</evidence>
<dbReference type="PANTHER" id="PTHR16288">
    <property type="entry name" value="WD40 REPEAT PROTEIN 4"/>
    <property type="match status" value="1"/>
</dbReference>
<dbReference type="Proteomes" id="UP000504631">
    <property type="component" value="Unplaced"/>
</dbReference>
<dbReference type="GO" id="GO:0043527">
    <property type="term" value="C:tRNA methyltransferase complex"/>
    <property type="evidence" value="ECO:0007669"/>
    <property type="project" value="TreeGrafter"/>
</dbReference>
<evidence type="ECO:0000256" key="7">
    <source>
        <dbReference type="ARBA" id="ARBA00093542"/>
    </source>
</evidence>
<protein>
    <submittedName>
        <fullName evidence="10">tRNA (Guanine-N(7)-)-methyltransferase non-catalytic subunit wdr4</fullName>
    </submittedName>
</protein>
<organism evidence="9 10">
    <name type="scientific">Bombus vosnesenskii</name>
    <dbReference type="NCBI Taxonomy" id="207650"/>
    <lineage>
        <taxon>Eukaryota</taxon>
        <taxon>Metazoa</taxon>
        <taxon>Ecdysozoa</taxon>
        <taxon>Arthropoda</taxon>
        <taxon>Hexapoda</taxon>
        <taxon>Insecta</taxon>
        <taxon>Pterygota</taxon>
        <taxon>Neoptera</taxon>
        <taxon>Endopterygota</taxon>
        <taxon>Hymenoptera</taxon>
        <taxon>Apocrita</taxon>
        <taxon>Aculeata</taxon>
        <taxon>Apoidea</taxon>
        <taxon>Anthophila</taxon>
        <taxon>Apidae</taxon>
        <taxon>Bombus</taxon>
        <taxon>Pyrobombus</taxon>
    </lineage>
</organism>
<comment type="similarity">
    <text evidence="8">Belongs to the WD repeat TRM82 family.</text>
</comment>
<reference evidence="10" key="1">
    <citation type="submission" date="2025-08" db="UniProtKB">
        <authorList>
            <consortium name="RefSeq"/>
        </authorList>
    </citation>
    <scope>IDENTIFICATION</scope>
    <source>
        <tissue evidence="10">Muscle</tissue>
    </source>
</reference>
<dbReference type="GeneID" id="117239580"/>
<comment type="subunit">
    <text evidence="7">Forms a heterodimer with the catalytic subunit Mettl1. Interacts with mei-P26 and weakly interacts with bgcn; required for the function or formation of the mei-P26-bgcn-bam-sxl complex. Interacts with nanos; may be involved in mei-P26-dependent derepression of the BMP signaling pathway. Interacts with Myc; the interaction may be mediated by mei-P26 and may be involved in the regulation of ribosome biogenesis.</text>
</comment>
<dbReference type="RefSeq" id="XP_033361171.1">
    <property type="nucleotide sequence ID" value="XM_033505280.1"/>
</dbReference>
<dbReference type="AlphaFoldDB" id="A0A6J3L974"/>
<dbReference type="GO" id="GO:0005829">
    <property type="term" value="C:cytosol"/>
    <property type="evidence" value="ECO:0007669"/>
    <property type="project" value="TreeGrafter"/>
</dbReference>
<dbReference type="SMART" id="SM00320">
    <property type="entry name" value="WD40"/>
    <property type="match status" value="3"/>
</dbReference>
<proteinExistence type="inferred from homology"/>
<comment type="function">
    <text evidence="6">Required for the Mettl1-dependent formation of N(7)-methylguanine at position 46 (m7G46) in tRNA. In the Mettl1-wuho methyltransferase complex, it is required to stabilize and induce conformational changes of the catalytic subunit. Required for binding of nanos mRNA and repression of translation by the mei-P26-bgcn-bam-sxl complex. May cooperate with mei-P26 and nanos to derepress the BMP signaling pathway. May cooperate with mei-P26 to suppress expression of a subset of microRNAs. May cooperate with mei-P26 to regulate bam expression levels in germline cells during gametogenesis. Required to promote mitosis to meiosis transition during gametogenesis. May regulate germline cell division in part by regulating ribosome biogenesis.</text>
</comment>
<evidence type="ECO:0000256" key="6">
    <source>
        <dbReference type="ARBA" id="ARBA00093337"/>
    </source>
</evidence>
<dbReference type="HAMAP" id="MF_03056">
    <property type="entry name" value="TRM82"/>
    <property type="match status" value="1"/>
</dbReference>
<dbReference type="PANTHER" id="PTHR16288:SF0">
    <property type="entry name" value="TRNA (GUANINE-N(7)-)-METHYLTRANSFERASE NON-CATALYTIC SUBUNIT WDR4"/>
    <property type="match status" value="1"/>
</dbReference>
<comment type="pathway">
    <text evidence="8">tRNA modification; N(7)-methylguanine-tRNA biosynthesis.</text>
</comment>
<name>A0A6J3L974_9HYME</name>
<dbReference type="KEGG" id="bvk:117239580"/>
<dbReference type="InterPro" id="IPR015943">
    <property type="entry name" value="WD40/YVTN_repeat-like_dom_sf"/>
</dbReference>
<evidence type="ECO:0000256" key="4">
    <source>
        <dbReference type="ARBA" id="ARBA00022737"/>
    </source>
</evidence>
<evidence type="ECO:0000313" key="9">
    <source>
        <dbReference type="Proteomes" id="UP000504631"/>
    </source>
</evidence>
<dbReference type="InterPro" id="IPR028884">
    <property type="entry name" value="Trm82"/>
</dbReference>
<dbReference type="GO" id="GO:0005634">
    <property type="term" value="C:nucleus"/>
    <property type="evidence" value="ECO:0007669"/>
    <property type="project" value="UniProtKB-SubCell"/>
</dbReference>
<keyword evidence="2 8" id="KW-0853">WD repeat</keyword>
<evidence type="ECO:0000256" key="8">
    <source>
        <dbReference type="HAMAP-Rule" id="MF_03056"/>
    </source>
</evidence>
<accession>A0A6J3L974</accession>
<dbReference type="UniPathway" id="UPA00989"/>